<dbReference type="EMBL" id="BONX01000044">
    <property type="protein sequence ID" value="GIG99424.1"/>
    <property type="molecule type" value="Genomic_DNA"/>
</dbReference>
<dbReference type="RefSeq" id="WP_203860784.1">
    <property type="nucleotide sequence ID" value="NZ_BAAAZQ010000012.1"/>
</dbReference>
<dbReference type="SUPFAM" id="SSF48452">
    <property type="entry name" value="TPR-like"/>
    <property type="match status" value="2"/>
</dbReference>
<reference evidence="2 3" key="1">
    <citation type="submission" date="2021-01" db="EMBL/GenBank/DDBJ databases">
        <title>Whole genome shotgun sequence of Plantactinospora mayteni NBRC 109088.</title>
        <authorList>
            <person name="Komaki H."/>
            <person name="Tamura T."/>
        </authorList>
    </citation>
    <scope>NUCLEOTIDE SEQUENCE [LARGE SCALE GENOMIC DNA]</scope>
    <source>
        <strain evidence="2 3">NBRC 109088</strain>
    </source>
</reference>
<dbReference type="PANTHER" id="PTHR47691:SF3">
    <property type="entry name" value="HTH-TYPE TRANSCRIPTIONAL REGULATOR RV0890C-RELATED"/>
    <property type="match status" value="1"/>
</dbReference>
<protein>
    <recommendedName>
        <fullName evidence="4">NB-ARC domain-containing protein</fullName>
    </recommendedName>
</protein>
<name>A0ABQ4EXT4_9ACTN</name>
<organism evidence="2 3">
    <name type="scientific">Plantactinospora mayteni</name>
    <dbReference type="NCBI Taxonomy" id="566021"/>
    <lineage>
        <taxon>Bacteria</taxon>
        <taxon>Bacillati</taxon>
        <taxon>Actinomycetota</taxon>
        <taxon>Actinomycetes</taxon>
        <taxon>Micromonosporales</taxon>
        <taxon>Micromonosporaceae</taxon>
        <taxon>Plantactinospora</taxon>
    </lineage>
</organism>
<dbReference type="Gene3D" id="3.40.50.300">
    <property type="entry name" value="P-loop containing nucleotide triphosphate hydrolases"/>
    <property type="match status" value="1"/>
</dbReference>
<proteinExistence type="predicted"/>
<keyword evidence="3" id="KW-1185">Reference proteome</keyword>
<dbReference type="InterPro" id="IPR027417">
    <property type="entry name" value="P-loop_NTPase"/>
</dbReference>
<dbReference type="SMART" id="SM00028">
    <property type="entry name" value="TPR"/>
    <property type="match status" value="6"/>
</dbReference>
<accession>A0ABQ4EXT4</accession>
<evidence type="ECO:0000256" key="1">
    <source>
        <dbReference type="PROSITE-ProRule" id="PRU00339"/>
    </source>
</evidence>
<sequence length="870" mass="94256">MPAPPKSAAFHQPPDPGQAATLDDVVERLRLLKVWAGDPSYEIIKDRINATWSEAGRPAVELARKTTVVDCFRPGRRRLNTDLVVAIVDALHPDVGYVSQWRQALRIIGGETSAASQVRVHHQLPHDLAGFTGRTGELDRLRAGLRRRVSTGMVGAIEGMAGIGKTRLAVRAARLLAEEQPFDHLLFVNLRGFHPDPTQPPVDPAAALDGFLRVLGVPAQQIPHALPARAAAYRQRIAGTRTLVVLDDAADADQVRPLLAQVPGCVTLITSRRRLVPLPSAVRLPLDVFTPDEAIAYLADAVPGTPVGVDPRAMARIARLCGHLPLALGLVAGHIRGRPGWTLTDHADRLTERHQDRRLDTGVELALDLSYRRLPDSHRRTLRLIALHPGQDLDWYAVAALADVTLPTARAQLDELHRDHVVQSAAQGRYGLHDVLRAYALNQAGDEDPPSVRRAALTRLFDYYLSTAAAAMDVLHPAEAHRRPRVPAPTTPVPALLDADLARAWLDAERDTLVAVAVHTAAQGWPQHSTRLSATLYRYLNGGYHTEALIVHGCGHDAARGLRDLAGQASALINLGAACVQVGRFEEAADNLEQALDLYQQGDDDTGHARALTNLGVLEARLGRYRQATQRHEAALAGYRRAGDLTGEARALGNLGFAEARLGEHLNAAERYAQARDLCRQTGDRTAEASMLGNLGDVELQLERYDAAREHIGQARSLYQERGDRDGEAWTLTSLGVLETRLGNPAPATDHHRQALEVFRRASARDGETYALNGLGEAADPADSLAHHGAALDIATEIGAPDQQARAHAGLGRAWQNLGDVGRARHHYRTALALYGQLGMPQTGKIRVQLDTIAAEAAASPGAQLPEFDP</sequence>
<evidence type="ECO:0008006" key="4">
    <source>
        <dbReference type="Google" id="ProtNLM"/>
    </source>
</evidence>
<dbReference type="Gene3D" id="1.25.40.10">
    <property type="entry name" value="Tetratricopeptide repeat domain"/>
    <property type="match status" value="2"/>
</dbReference>
<keyword evidence="1" id="KW-0802">TPR repeat</keyword>
<dbReference type="PROSITE" id="PS50005">
    <property type="entry name" value="TPR"/>
    <property type="match status" value="1"/>
</dbReference>
<dbReference type="PANTHER" id="PTHR47691">
    <property type="entry name" value="REGULATOR-RELATED"/>
    <property type="match status" value="1"/>
</dbReference>
<evidence type="ECO:0000313" key="2">
    <source>
        <dbReference type="EMBL" id="GIG99424.1"/>
    </source>
</evidence>
<feature type="repeat" description="TPR" evidence="1">
    <location>
        <begin position="569"/>
        <end position="602"/>
    </location>
</feature>
<evidence type="ECO:0000313" key="3">
    <source>
        <dbReference type="Proteomes" id="UP000621500"/>
    </source>
</evidence>
<comment type="caution">
    <text evidence="2">The sequence shown here is derived from an EMBL/GenBank/DDBJ whole genome shotgun (WGS) entry which is preliminary data.</text>
</comment>
<dbReference type="Proteomes" id="UP000621500">
    <property type="component" value="Unassembled WGS sequence"/>
</dbReference>
<gene>
    <name evidence="2" type="ORF">Pma05_59970</name>
</gene>
<dbReference type="InterPro" id="IPR019734">
    <property type="entry name" value="TPR_rpt"/>
</dbReference>
<dbReference type="PRINTS" id="PR00364">
    <property type="entry name" value="DISEASERSIST"/>
</dbReference>
<dbReference type="SUPFAM" id="SSF52540">
    <property type="entry name" value="P-loop containing nucleoside triphosphate hydrolases"/>
    <property type="match status" value="1"/>
</dbReference>
<dbReference type="InterPro" id="IPR011990">
    <property type="entry name" value="TPR-like_helical_dom_sf"/>
</dbReference>
<dbReference type="Pfam" id="PF13424">
    <property type="entry name" value="TPR_12"/>
    <property type="match status" value="2"/>
</dbReference>